<gene>
    <name evidence="1" type="ORF">BpHYR1_002231</name>
</gene>
<evidence type="ECO:0000313" key="2">
    <source>
        <dbReference type="Proteomes" id="UP000276133"/>
    </source>
</evidence>
<reference evidence="1 2" key="1">
    <citation type="journal article" date="2018" name="Sci. Rep.">
        <title>Genomic signatures of local adaptation to the degree of environmental predictability in rotifers.</title>
        <authorList>
            <person name="Franch-Gras L."/>
            <person name="Hahn C."/>
            <person name="Garcia-Roger E.M."/>
            <person name="Carmona M.J."/>
            <person name="Serra M."/>
            <person name="Gomez A."/>
        </authorList>
    </citation>
    <scope>NUCLEOTIDE SEQUENCE [LARGE SCALE GENOMIC DNA]</scope>
    <source>
        <strain evidence="1">HYR1</strain>
    </source>
</reference>
<evidence type="ECO:0000313" key="1">
    <source>
        <dbReference type="EMBL" id="RNA34205.1"/>
    </source>
</evidence>
<organism evidence="1 2">
    <name type="scientific">Brachionus plicatilis</name>
    <name type="common">Marine rotifer</name>
    <name type="synonym">Brachionus muelleri</name>
    <dbReference type="NCBI Taxonomy" id="10195"/>
    <lineage>
        <taxon>Eukaryota</taxon>
        <taxon>Metazoa</taxon>
        <taxon>Spiralia</taxon>
        <taxon>Gnathifera</taxon>
        <taxon>Rotifera</taxon>
        <taxon>Eurotatoria</taxon>
        <taxon>Monogononta</taxon>
        <taxon>Pseudotrocha</taxon>
        <taxon>Ploima</taxon>
        <taxon>Brachionidae</taxon>
        <taxon>Brachionus</taxon>
    </lineage>
</organism>
<proteinExistence type="predicted"/>
<dbReference type="Proteomes" id="UP000276133">
    <property type="component" value="Unassembled WGS sequence"/>
</dbReference>
<keyword evidence="2" id="KW-1185">Reference proteome</keyword>
<protein>
    <submittedName>
        <fullName evidence="1">Uncharacterized protein</fullName>
    </submittedName>
</protein>
<accession>A0A3M7SEV7</accession>
<name>A0A3M7SEV7_BRAPC</name>
<sequence>MIKTQTFSWGYFKNSKRKVCYLDFEKSEKIFLSVQNSDLGVLLNIKNKINIICERKAGENRRMIILNESIKKD</sequence>
<comment type="caution">
    <text evidence="1">The sequence shown here is derived from an EMBL/GenBank/DDBJ whole genome shotgun (WGS) entry which is preliminary data.</text>
</comment>
<dbReference type="AlphaFoldDB" id="A0A3M7SEV7"/>
<dbReference type="EMBL" id="REGN01001516">
    <property type="protein sequence ID" value="RNA34205.1"/>
    <property type="molecule type" value="Genomic_DNA"/>
</dbReference>